<evidence type="ECO:0000313" key="2">
    <source>
        <dbReference type="EMBL" id="GIG43452.1"/>
    </source>
</evidence>
<comment type="caution">
    <text evidence="2">The sequence shown here is derived from an EMBL/GenBank/DDBJ whole genome shotgun (WGS) entry which is preliminary data.</text>
</comment>
<feature type="transmembrane region" description="Helical" evidence="1">
    <location>
        <begin position="123"/>
        <end position="141"/>
    </location>
</feature>
<dbReference type="RefSeq" id="WP_203845310.1">
    <property type="nucleotide sequence ID" value="NZ_BAAAVW010000004.1"/>
</dbReference>
<keyword evidence="1" id="KW-0472">Membrane</keyword>
<name>A0A919U6H2_9ACTN</name>
<feature type="transmembrane region" description="Helical" evidence="1">
    <location>
        <begin position="177"/>
        <end position="197"/>
    </location>
</feature>
<keyword evidence="1" id="KW-0812">Transmembrane</keyword>
<accession>A0A919U6H2</accession>
<keyword evidence="3" id="KW-1185">Reference proteome</keyword>
<keyword evidence="1" id="KW-1133">Transmembrane helix</keyword>
<dbReference type="EMBL" id="BONQ01000024">
    <property type="protein sequence ID" value="GIG43452.1"/>
    <property type="molecule type" value="Genomic_DNA"/>
</dbReference>
<feature type="transmembrane region" description="Helical" evidence="1">
    <location>
        <begin position="232"/>
        <end position="253"/>
    </location>
</feature>
<feature type="transmembrane region" description="Helical" evidence="1">
    <location>
        <begin position="31"/>
        <end position="50"/>
    </location>
</feature>
<feature type="transmembrane region" description="Helical" evidence="1">
    <location>
        <begin position="265"/>
        <end position="285"/>
    </location>
</feature>
<dbReference type="AlphaFoldDB" id="A0A919U6H2"/>
<reference evidence="2" key="1">
    <citation type="submission" date="2021-01" db="EMBL/GenBank/DDBJ databases">
        <title>Whole genome shotgun sequence of Dactylosporangium siamense NBRC 106093.</title>
        <authorList>
            <person name="Komaki H."/>
            <person name="Tamura T."/>
        </authorList>
    </citation>
    <scope>NUCLEOTIDE SEQUENCE</scope>
    <source>
        <strain evidence="2">NBRC 106093</strain>
    </source>
</reference>
<dbReference type="Proteomes" id="UP000660611">
    <property type="component" value="Unassembled WGS sequence"/>
</dbReference>
<evidence type="ECO:0000313" key="3">
    <source>
        <dbReference type="Proteomes" id="UP000660611"/>
    </source>
</evidence>
<proteinExistence type="predicted"/>
<evidence type="ECO:0000256" key="1">
    <source>
        <dbReference type="SAM" id="Phobius"/>
    </source>
</evidence>
<feature type="transmembrane region" description="Helical" evidence="1">
    <location>
        <begin position="153"/>
        <end position="171"/>
    </location>
</feature>
<gene>
    <name evidence="2" type="ORF">Dsi01nite_014930</name>
</gene>
<organism evidence="2 3">
    <name type="scientific">Dactylosporangium siamense</name>
    <dbReference type="NCBI Taxonomy" id="685454"/>
    <lineage>
        <taxon>Bacteria</taxon>
        <taxon>Bacillati</taxon>
        <taxon>Actinomycetota</taxon>
        <taxon>Actinomycetes</taxon>
        <taxon>Micromonosporales</taxon>
        <taxon>Micromonosporaceae</taxon>
        <taxon>Dactylosporangium</taxon>
    </lineage>
</organism>
<feature type="transmembrane region" description="Helical" evidence="1">
    <location>
        <begin position="70"/>
        <end position="88"/>
    </location>
</feature>
<sequence length="536" mass="55235">MTALATPVTVPPAQAPRRAMLALARAEAVRFLRHPVTVAALLLFVAPWVYDVATGTTDRYPVLHDKAVDLQVLGIFVLGGGALVVANLNTLRAHRHHTDALYSVLVLPAPWRTAAFLLAPLPYAAAVGVLVTARVGALALLPGAVGHPDPAELATTPAVVLLFAAVGVLLARLVRSAVVAPLAMFGFVVASFVTLVAAARGNTALRLLLPVMFSDLPFALPADVVDRPSLRHLAYLTGLIALVAVAAVARSGVLAGSRSGARRRPVVVALALALALTATAGAAQFHTDDALRRAAITATDNPAALQTCHHRGDVTYCAFTGFTPWIAGWDAVVQGVRRPVPATVAGQPLAIRQRVWAYGYPTGADVSFSADQDARDTAWERAAAAAGTPAAIPVSTAWGNGTAEASFAASVALRLLTGSPFTPTSLVCGARGAVLVWLVGQATADTAEGLHRLDAASTGGLAFMDDTTSMGLSVPDRDAGPGLAALSHPPAEVGALVAANWTELTAPATPADRFATLIGVPIAPEPPLEERHVCLT</sequence>
<protein>
    <submittedName>
        <fullName evidence="2">ABC transporter</fullName>
    </submittedName>
</protein>